<dbReference type="RefSeq" id="XP_024724851.1">
    <property type="nucleotide sequence ID" value="XM_024864964.1"/>
</dbReference>
<dbReference type="Proteomes" id="UP000241818">
    <property type="component" value="Unassembled WGS sequence"/>
</dbReference>
<organism evidence="1 2">
    <name type="scientific">Amorphotheca resinae ATCC 22711</name>
    <dbReference type="NCBI Taxonomy" id="857342"/>
    <lineage>
        <taxon>Eukaryota</taxon>
        <taxon>Fungi</taxon>
        <taxon>Dikarya</taxon>
        <taxon>Ascomycota</taxon>
        <taxon>Pezizomycotina</taxon>
        <taxon>Leotiomycetes</taxon>
        <taxon>Helotiales</taxon>
        <taxon>Amorphothecaceae</taxon>
        <taxon>Amorphotheca</taxon>
    </lineage>
</organism>
<gene>
    <name evidence="1" type="ORF">M430DRAFT_23782</name>
</gene>
<sequence>MAFEDEARIRYSDTMPMSLCREYKPFELNEIINQETMNKKHLVYDACNEIAQLHLTIGFRSRQDSPRLSMCQSRSKRINFGPNLRTIDPSCRRYYQSRIASCFSRSSSSIILVASTITVHEHTSACASLRFSIASPRPPSIQLHSSNYHRCSAFHLPCS</sequence>
<protein>
    <submittedName>
        <fullName evidence="1">Uncharacterized protein</fullName>
    </submittedName>
</protein>
<evidence type="ECO:0000313" key="1">
    <source>
        <dbReference type="EMBL" id="PSS27326.1"/>
    </source>
</evidence>
<dbReference type="EMBL" id="KZ679006">
    <property type="protein sequence ID" value="PSS27326.1"/>
    <property type="molecule type" value="Genomic_DNA"/>
</dbReference>
<dbReference type="AlphaFoldDB" id="A0A2T3BD61"/>
<name>A0A2T3BD61_AMORE</name>
<proteinExistence type="predicted"/>
<reference evidence="1 2" key="1">
    <citation type="journal article" date="2018" name="New Phytol.">
        <title>Comparative genomics and transcriptomics depict ericoid mycorrhizal fungi as versatile saprotrophs and plant mutualists.</title>
        <authorList>
            <person name="Martino E."/>
            <person name="Morin E."/>
            <person name="Grelet G.A."/>
            <person name="Kuo A."/>
            <person name="Kohler A."/>
            <person name="Daghino S."/>
            <person name="Barry K.W."/>
            <person name="Cichocki N."/>
            <person name="Clum A."/>
            <person name="Dockter R.B."/>
            <person name="Hainaut M."/>
            <person name="Kuo R.C."/>
            <person name="LaButti K."/>
            <person name="Lindahl B.D."/>
            <person name="Lindquist E.A."/>
            <person name="Lipzen A."/>
            <person name="Khouja H.R."/>
            <person name="Magnuson J."/>
            <person name="Murat C."/>
            <person name="Ohm R.A."/>
            <person name="Singer S.W."/>
            <person name="Spatafora J.W."/>
            <person name="Wang M."/>
            <person name="Veneault-Fourrey C."/>
            <person name="Henrissat B."/>
            <person name="Grigoriev I.V."/>
            <person name="Martin F.M."/>
            <person name="Perotto S."/>
        </authorList>
    </citation>
    <scope>NUCLEOTIDE SEQUENCE [LARGE SCALE GENOMIC DNA]</scope>
    <source>
        <strain evidence="1 2">ATCC 22711</strain>
    </source>
</reference>
<accession>A0A2T3BD61</accession>
<dbReference type="GeneID" id="36573045"/>
<keyword evidence="2" id="KW-1185">Reference proteome</keyword>
<evidence type="ECO:0000313" key="2">
    <source>
        <dbReference type="Proteomes" id="UP000241818"/>
    </source>
</evidence>
<dbReference type="InParanoid" id="A0A2T3BD61"/>